<feature type="domain" description="Factor of DNA methylation 1-5/IDN2" evidence="2">
    <location>
        <begin position="323"/>
        <end position="453"/>
    </location>
</feature>
<accession>A0A5J9TRE4</accession>
<dbReference type="Gramene" id="TVU13448">
    <property type="protein sequence ID" value="TVU13448"/>
    <property type="gene ID" value="EJB05_40505"/>
</dbReference>
<dbReference type="PANTHER" id="PTHR21596:SF3">
    <property type="entry name" value="FACTOR OF DNA METHYLATION 1-RELATED"/>
    <property type="match status" value="1"/>
</dbReference>
<evidence type="ECO:0000313" key="3">
    <source>
        <dbReference type="EMBL" id="TVU13448.1"/>
    </source>
</evidence>
<dbReference type="AlphaFoldDB" id="A0A5J9TRE4"/>
<proteinExistence type="predicted"/>
<keyword evidence="1" id="KW-0175">Coiled coil</keyword>
<gene>
    <name evidence="3" type="ORF">EJB05_40505</name>
</gene>
<evidence type="ECO:0000256" key="1">
    <source>
        <dbReference type="SAM" id="Coils"/>
    </source>
</evidence>
<protein>
    <recommendedName>
        <fullName evidence="2">Factor of DNA methylation 1-5/IDN2 domain-containing protein</fullName>
    </recommendedName>
</protein>
<dbReference type="InterPro" id="IPR045177">
    <property type="entry name" value="FDM1-5/IDN2"/>
</dbReference>
<evidence type="ECO:0000259" key="2">
    <source>
        <dbReference type="Pfam" id="PF03469"/>
    </source>
</evidence>
<sequence>MFSGKHGYIRRQAYGRGTPPESGCTWGFGQPGYVQSMFPHPEYAENDMEYDHSLESERRSDWHGGRAKDSFLSGGGYGGVGDFGQRNSHLIDGVGVFGEGNSHLADGLGDFRQGRSHLRDDRKCPRHAYYDRQYNGHKSYGMHHKKMKSAIDQVHERKGKCFAHKENAPWSGHKKWKRPIENSNMSARKLEIQQIGNHKFEALGTALVNNLIEDNKGHNTICKSENSLNALQKLESEIKDMKDKLEVMKCKSDNKILALEKKIVELSEQLEDKIEELDFVESCNQVLVTKERISNGELQEIRKELINAGLLEHGGPRAHIGIKRMGELDPKAFSNACKQILPAENADVNTAILCSKWDADIKTPEWHPFEVVMVDGKEMEVIKEDDPKLKELKEELGGDAYSLVKTTLLEINEYNPSGRYPVSELWNFKEGRKATLKEVVQFVLKQWRTHKRKR</sequence>
<dbReference type="OrthoDB" id="687002at2759"/>
<reference evidence="3 4" key="1">
    <citation type="journal article" date="2019" name="Sci. Rep.">
        <title>A high-quality genome of Eragrostis curvula grass provides insights into Poaceae evolution and supports new strategies to enhance forage quality.</title>
        <authorList>
            <person name="Carballo J."/>
            <person name="Santos B.A.C.M."/>
            <person name="Zappacosta D."/>
            <person name="Garbus I."/>
            <person name="Selva J.P."/>
            <person name="Gallo C.A."/>
            <person name="Diaz A."/>
            <person name="Albertini E."/>
            <person name="Caccamo M."/>
            <person name="Echenique V."/>
        </authorList>
    </citation>
    <scope>NUCLEOTIDE SEQUENCE [LARGE SCALE GENOMIC DNA]</scope>
    <source>
        <strain evidence="4">cv. Victoria</strain>
        <tissue evidence="3">Leaf</tissue>
    </source>
</reference>
<dbReference type="Pfam" id="PF03469">
    <property type="entry name" value="XH"/>
    <property type="match status" value="1"/>
</dbReference>
<name>A0A5J9TRE4_9POAL</name>
<dbReference type="PANTHER" id="PTHR21596">
    <property type="entry name" value="RIBONUCLEASE P SUBUNIT P38"/>
    <property type="match status" value="1"/>
</dbReference>
<organism evidence="3 4">
    <name type="scientific">Eragrostis curvula</name>
    <name type="common">weeping love grass</name>
    <dbReference type="NCBI Taxonomy" id="38414"/>
    <lineage>
        <taxon>Eukaryota</taxon>
        <taxon>Viridiplantae</taxon>
        <taxon>Streptophyta</taxon>
        <taxon>Embryophyta</taxon>
        <taxon>Tracheophyta</taxon>
        <taxon>Spermatophyta</taxon>
        <taxon>Magnoliopsida</taxon>
        <taxon>Liliopsida</taxon>
        <taxon>Poales</taxon>
        <taxon>Poaceae</taxon>
        <taxon>PACMAD clade</taxon>
        <taxon>Chloridoideae</taxon>
        <taxon>Eragrostideae</taxon>
        <taxon>Eragrostidinae</taxon>
        <taxon>Eragrostis</taxon>
    </lineage>
</organism>
<feature type="non-terminal residue" evidence="3">
    <location>
        <position position="1"/>
    </location>
</feature>
<dbReference type="GO" id="GO:0080188">
    <property type="term" value="P:gene silencing by siRNA-directed DNA methylation"/>
    <property type="evidence" value="ECO:0007669"/>
    <property type="project" value="InterPro"/>
</dbReference>
<keyword evidence="4" id="KW-1185">Reference proteome</keyword>
<feature type="coiled-coil region" evidence="1">
    <location>
        <begin position="224"/>
        <end position="276"/>
    </location>
</feature>
<comment type="caution">
    <text evidence="3">The sequence shown here is derived from an EMBL/GenBank/DDBJ whole genome shotgun (WGS) entry which is preliminary data.</text>
</comment>
<dbReference type="EMBL" id="RWGY01000034">
    <property type="protein sequence ID" value="TVU13448.1"/>
    <property type="molecule type" value="Genomic_DNA"/>
</dbReference>
<dbReference type="Proteomes" id="UP000324897">
    <property type="component" value="Unassembled WGS sequence"/>
</dbReference>
<dbReference type="InterPro" id="IPR005379">
    <property type="entry name" value="FDM1-5/IDN2_XH"/>
</dbReference>
<evidence type="ECO:0000313" key="4">
    <source>
        <dbReference type="Proteomes" id="UP000324897"/>
    </source>
</evidence>